<dbReference type="InterPro" id="IPR006680">
    <property type="entry name" value="Amidohydro-rel"/>
</dbReference>
<dbReference type="PANTHER" id="PTHR11271:SF6">
    <property type="entry name" value="GUANINE DEAMINASE"/>
    <property type="match status" value="1"/>
</dbReference>
<evidence type="ECO:0000256" key="4">
    <source>
        <dbReference type="ARBA" id="ARBA00012781"/>
    </source>
</evidence>
<dbReference type="GO" id="GO:0046098">
    <property type="term" value="P:guanine metabolic process"/>
    <property type="evidence" value="ECO:0007669"/>
    <property type="project" value="TreeGrafter"/>
</dbReference>
<evidence type="ECO:0000313" key="13">
    <source>
        <dbReference type="EMBL" id="TVY80842.1"/>
    </source>
</evidence>
<dbReference type="Pfam" id="PF01979">
    <property type="entry name" value="Amidohydro_1"/>
    <property type="match status" value="1"/>
</dbReference>
<dbReference type="AlphaFoldDB" id="A0A8T9C716"/>
<comment type="similarity">
    <text evidence="3">Belongs to the metallo-dependent hydrolases superfamily. ATZ/TRZ family.</text>
</comment>
<evidence type="ECO:0000256" key="8">
    <source>
        <dbReference type="ARBA" id="ARBA00051148"/>
    </source>
</evidence>
<dbReference type="FunFam" id="3.20.20.140:FF:000022">
    <property type="entry name" value="Guanine deaminase"/>
    <property type="match status" value="1"/>
</dbReference>
<comment type="pathway">
    <text evidence="2">Purine metabolism; guanine degradation; xanthine from guanine: step 1/1.</text>
</comment>
<evidence type="ECO:0000256" key="3">
    <source>
        <dbReference type="ARBA" id="ARBA00006745"/>
    </source>
</evidence>
<organism evidence="13 14">
    <name type="scientific">Lachnellula suecica</name>
    <dbReference type="NCBI Taxonomy" id="602035"/>
    <lineage>
        <taxon>Eukaryota</taxon>
        <taxon>Fungi</taxon>
        <taxon>Dikarya</taxon>
        <taxon>Ascomycota</taxon>
        <taxon>Pezizomycotina</taxon>
        <taxon>Leotiomycetes</taxon>
        <taxon>Helotiales</taxon>
        <taxon>Lachnaceae</taxon>
        <taxon>Lachnellula</taxon>
    </lineage>
</organism>
<dbReference type="OrthoDB" id="194468at2759"/>
<dbReference type="EC" id="3.5.4.3" evidence="4"/>
<feature type="non-terminal residue" evidence="13">
    <location>
        <position position="1"/>
    </location>
</feature>
<dbReference type="PANTHER" id="PTHR11271">
    <property type="entry name" value="GUANINE DEAMINASE"/>
    <property type="match status" value="1"/>
</dbReference>
<evidence type="ECO:0000256" key="11">
    <source>
        <dbReference type="ARBA" id="ARBA00083147"/>
    </source>
</evidence>
<dbReference type="Gene3D" id="3.20.20.140">
    <property type="entry name" value="Metal-dependent hydrolases"/>
    <property type="match status" value="1"/>
</dbReference>
<dbReference type="Gene3D" id="2.30.40.10">
    <property type="entry name" value="Urease, subunit C, domain 1"/>
    <property type="match status" value="1"/>
</dbReference>
<dbReference type="GO" id="GO:0005829">
    <property type="term" value="C:cytosol"/>
    <property type="evidence" value="ECO:0007669"/>
    <property type="project" value="TreeGrafter"/>
</dbReference>
<reference evidence="13 14" key="1">
    <citation type="submission" date="2018-05" db="EMBL/GenBank/DDBJ databases">
        <title>Genome sequencing and assembly of the regulated plant pathogen Lachnellula willkommii and related sister species for the development of diagnostic species identification markers.</title>
        <authorList>
            <person name="Giroux E."/>
            <person name="Bilodeau G."/>
        </authorList>
    </citation>
    <scope>NUCLEOTIDE SEQUENCE [LARGE SCALE GENOMIC DNA]</scope>
    <source>
        <strain evidence="13 14">CBS 268.59</strain>
    </source>
</reference>
<protein>
    <recommendedName>
        <fullName evidence="10">Probable guanine deaminase</fullName>
        <ecNumber evidence="4">3.5.4.3</ecNumber>
    </recommendedName>
    <alternativeName>
        <fullName evidence="11">Guanine aminohydrolase</fullName>
    </alternativeName>
</protein>
<comment type="cofactor">
    <cofactor evidence="1">
        <name>Zn(2+)</name>
        <dbReference type="ChEBI" id="CHEBI:29105"/>
    </cofactor>
</comment>
<comment type="caution">
    <text evidence="13">The sequence shown here is derived from an EMBL/GenBank/DDBJ whole genome shotgun (WGS) entry which is preliminary data.</text>
</comment>
<sequence>MKCDYLIMARLAMKSLFLGSFTHSKSLDVLEYLHDAAVFVDEKGVIVAVERACDLKKAEEAIYPKLGWSSSDVTVKTAKPGQFFFPGFIDTHIHASQFPNAGIFGKTTLLDWLNTYTFPMESSLSSLPKAKTVYTRCIKRTLSHGTTTASYYATIAVDSTNLLADICMSLGQRAFIGRCCMDTLAPDYYRDVSPVAAIADTRATIAHIASIDPYHDLITPIITPRFAPSCSSELMHGLGALHKETNLPIQTHISENKNEIALVQELFPDSKHYTGVYDTHGLLTEKTILAHGVHLSEEEVDLIKERKSKVSHCPASNSAITSGTAKVRWLLEKGIEVGLGTDMSGGYSPSILEAVRQACLVSRHVAMGGEDEAK</sequence>
<dbReference type="SUPFAM" id="SSF51556">
    <property type="entry name" value="Metallo-dependent hydrolases"/>
    <property type="match status" value="1"/>
</dbReference>
<proteinExistence type="inferred from homology"/>
<comment type="function">
    <text evidence="9">Catalyzes the hydrolytic deamination of guanine, producing xanthine and ammonia.</text>
</comment>
<dbReference type="InterPro" id="IPR011059">
    <property type="entry name" value="Metal-dep_hydrolase_composite"/>
</dbReference>
<accession>A0A8T9C716</accession>
<evidence type="ECO:0000313" key="14">
    <source>
        <dbReference type="Proteomes" id="UP000469558"/>
    </source>
</evidence>
<dbReference type="Proteomes" id="UP000469558">
    <property type="component" value="Unassembled WGS sequence"/>
</dbReference>
<evidence type="ECO:0000256" key="1">
    <source>
        <dbReference type="ARBA" id="ARBA00001947"/>
    </source>
</evidence>
<keyword evidence="7" id="KW-0862">Zinc</keyword>
<dbReference type="EMBL" id="QGMK01000599">
    <property type="protein sequence ID" value="TVY80842.1"/>
    <property type="molecule type" value="Genomic_DNA"/>
</dbReference>
<evidence type="ECO:0000256" key="5">
    <source>
        <dbReference type="ARBA" id="ARBA00022723"/>
    </source>
</evidence>
<name>A0A8T9C716_9HELO</name>
<evidence type="ECO:0000256" key="2">
    <source>
        <dbReference type="ARBA" id="ARBA00004984"/>
    </source>
</evidence>
<evidence type="ECO:0000256" key="6">
    <source>
        <dbReference type="ARBA" id="ARBA00022801"/>
    </source>
</evidence>
<gene>
    <name evidence="13" type="ORF">LSUE1_G004204</name>
</gene>
<dbReference type="GO" id="GO:0008270">
    <property type="term" value="F:zinc ion binding"/>
    <property type="evidence" value="ECO:0007669"/>
    <property type="project" value="TreeGrafter"/>
</dbReference>
<dbReference type="GO" id="GO:0008892">
    <property type="term" value="F:guanine deaminase activity"/>
    <property type="evidence" value="ECO:0007669"/>
    <property type="project" value="UniProtKB-EC"/>
</dbReference>
<dbReference type="InterPro" id="IPR032466">
    <property type="entry name" value="Metal_Hydrolase"/>
</dbReference>
<dbReference type="InterPro" id="IPR051607">
    <property type="entry name" value="Metallo-dep_hydrolases"/>
</dbReference>
<evidence type="ECO:0000256" key="9">
    <source>
        <dbReference type="ARBA" id="ARBA00056079"/>
    </source>
</evidence>
<evidence type="ECO:0000256" key="10">
    <source>
        <dbReference type="ARBA" id="ARBA00069860"/>
    </source>
</evidence>
<keyword evidence="5" id="KW-0479">Metal-binding</keyword>
<evidence type="ECO:0000259" key="12">
    <source>
        <dbReference type="Pfam" id="PF01979"/>
    </source>
</evidence>
<keyword evidence="6" id="KW-0378">Hydrolase</keyword>
<keyword evidence="14" id="KW-1185">Reference proteome</keyword>
<evidence type="ECO:0000256" key="7">
    <source>
        <dbReference type="ARBA" id="ARBA00022833"/>
    </source>
</evidence>
<feature type="domain" description="Amidohydrolase-related" evidence="12">
    <location>
        <begin position="85"/>
        <end position="369"/>
    </location>
</feature>
<comment type="catalytic activity">
    <reaction evidence="8">
        <text>guanine + H2O + H(+) = xanthine + NH4(+)</text>
        <dbReference type="Rhea" id="RHEA:14665"/>
        <dbReference type="ChEBI" id="CHEBI:15377"/>
        <dbReference type="ChEBI" id="CHEBI:15378"/>
        <dbReference type="ChEBI" id="CHEBI:16235"/>
        <dbReference type="ChEBI" id="CHEBI:17712"/>
        <dbReference type="ChEBI" id="CHEBI:28938"/>
        <dbReference type="EC" id="3.5.4.3"/>
    </reaction>
</comment>